<name>A0AAE3HF09_9FIRM</name>
<proteinExistence type="predicted"/>
<dbReference type="InterPro" id="IPR027417">
    <property type="entry name" value="P-loop_NTPase"/>
</dbReference>
<reference evidence="4" key="1">
    <citation type="submission" date="2022-07" db="EMBL/GenBank/DDBJ databases">
        <title>Enhanced cultured diversity of the mouse gut microbiota enables custom-made synthetic communities.</title>
        <authorList>
            <person name="Afrizal A."/>
        </authorList>
    </citation>
    <scope>NUCLEOTIDE SEQUENCE</scope>
    <source>
        <strain evidence="4">DSM 28593</strain>
    </source>
</reference>
<keyword evidence="1" id="KW-0175">Coiled coil</keyword>
<dbReference type="Proteomes" id="UP001205748">
    <property type="component" value="Unassembled WGS sequence"/>
</dbReference>
<feature type="domain" description="YhaN AAA" evidence="3">
    <location>
        <begin position="1"/>
        <end position="51"/>
    </location>
</feature>
<comment type="caution">
    <text evidence="4">The sequence shown here is derived from an EMBL/GenBank/DDBJ whole genome shotgun (WGS) entry which is preliminary data.</text>
</comment>
<evidence type="ECO:0000256" key="1">
    <source>
        <dbReference type="SAM" id="Coils"/>
    </source>
</evidence>
<feature type="coiled-coil region" evidence="1">
    <location>
        <begin position="371"/>
        <end position="487"/>
    </location>
</feature>
<protein>
    <submittedName>
        <fullName evidence="4">AAA family ATPase</fullName>
    </submittedName>
</protein>
<dbReference type="InterPro" id="IPR038734">
    <property type="entry name" value="YhaN_AAA"/>
</dbReference>
<sequence length="640" mass="76667">MKIRAAHIQGFGKFMDETFNFSPGLNIIFGNNEAGKTTLRNFLFHMLYGQKKYGVKKRIYLPVQELYSPWNHYTYQGILRYTLGDTSYSIERNFHSDFEEVRVFKEDRGEDISTLFPTDIRKELQFMKEQIGLSERAFKNTVLIEQNEMVGLLYQNKENIFEELVGKVVYSIEGEKGQKTIRDIIGSLEKDKKEIGTPKNKRSLLGIAYENLRKMGEKKYNIENERESYYQDQEFLIEIVEQEKRLEIKEQKLYLNKEYLESQNLRDKIKTIEEILYEKQELEKYINRNFPFSIQQSSLEKIQREREKNHHINRKFTLLCGAFIGIGILFALWWLIFPYPILQLPLVLLSILLGAWGLLRKENLNKKSKALFEQLDKVNQYQDALKELQRLQERLKEETKEYSFEDLKNKMKALEVNRETNFIPSCRDLYSIELELEEIQKQKKDLLEERVYLEVKIKNSKWNPMTLEEVEEEIFAIEKKIKEMEDNIQAIDITISTFEKLENDEKTRWLPSITKQIQETIYKITKKYHIIKIDEQYKIKTVDPYSGRLISIDELSWGTFCQFYFAMRMSLVQLLSPKPICLPMILDEPFIYFDDERFEESMKLLKDLSKQHQIIILTSQYREKQYVDQNNYQYEYIELK</sequence>
<gene>
    <name evidence="4" type="ORF">NSA47_03015</name>
</gene>
<keyword evidence="2" id="KW-1133">Transmembrane helix</keyword>
<accession>A0AAE3HF09</accession>
<feature type="transmembrane region" description="Helical" evidence="2">
    <location>
        <begin position="316"/>
        <end position="336"/>
    </location>
</feature>
<dbReference type="Gene3D" id="3.40.50.300">
    <property type="entry name" value="P-loop containing nucleotide triphosphate hydrolases"/>
    <property type="match status" value="2"/>
</dbReference>
<dbReference type="PANTHER" id="PTHR41259">
    <property type="entry name" value="DOUBLE-STRAND BREAK REPAIR RAD50 ATPASE, PUTATIVE-RELATED"/>
    <property type="match status" value="1"/>
</dbReference>
<dbReference type="Pfam" id="PF13514">
    <property type="entry name" value="AAA_27"/>
    <property type="match status" value="1"/>
</dbReference>
<evidence type="ECO:0000313" key="4">
    <source>
        <dbReference type="EMBL" id="MCR1897958.1"/>
    </source>
</evidence>
<dbReference type="AlphaFoldDB" id="A0AAE3HF09"/>
<keyword evidence="2" id="KW-0472">Membrane</keyword>
<feature type="transmembrane region" description="Helical" evidence="2">
    <location>
        <begin position="342"/>
        <end position="359"/>
    </location>
</feature>
<organism evidence="4 5">
    <name type="scientific">Irregularibacter muris</name>
    <dbReference type="NCBI Taxonomy" id="1796619"/>
    <lineage>
        <taxon>Bacteria</taxon>
        <taxon>Bacillati</taxon>
        <taxon>Bacillota</taxon>
        <taxon>Clostridia</taxon>
        <taxon>Eubacteriales</taxon>
        <taxon>Eubacteriaceae</taxon>
        <taxon>Irregularibacter</taxon>
    </lineage>
</organism>
<evidence type="ECO:0000313" key="5">
    <source>
        <dbReference type="Proteomes" id="UP001205748"/>
    </source>
</evidence>
<evidence type="ECO:0000259" key="3">
    <source>
        <dbReference type="Pfam" id="PF13514"/>
    </source>
</evidence>
<dbReference type="EMBL" id="JANKAS010000002">
    <property type="protein sequence ID" value="MCR1897958.1"/>
    <property type="molecule type" value="Genomic_DNA"/>
</dbReference>
<dbReference type="SUPFAM" id="SSF52540">
    <property type="entry name" value="P-loop containing nucleoside triphosphate hydrolases"/>
    <property type="match status" value="1"/>
</dbReference>
<evidence type="ECO:0000256" key="2">
    <source>
        <dbReference type="SAM" id="Phobius"/>
    </source>
</evidence>
<keyword evidence="2" id="KW-0812">Transmembrane</keyword>
<keyword evidence="5" id="KW-1185">Reference proteome</keyword>
<dbReference type="PANTHER" id="PTHR41259:SF1">
    <property type="entry name" value="DOUBLE-STRAND BREAK REPAIR RAD50 ATPASE, PUTATIVE-RELATED"/>
    <property type="match status" value="1"/>
</dbReference>
<dbReference type="RefSeq" id="WP_257529423.1">
    <property type="nucleotide sequence ID" value="NZ_JANKAS010000002.1"/>
</dbReference>